<evidence type="ECO:0000313" key="3">
    <source>
        <dbReference type="Proteomes" id="UP000299102"/>
    </source>
</evidence>
<name>A0A4C1VGS7_EUMVA</name>
<keyword evidence="3" id="KW-1185">Reference proteome</keyword>
<gene>
    <name evidence="2" type="ORF">EVAR_29262_1</name>
</gene>
<keyword evidence="1" id="KW-0812">Transmembrane</keyword>
<evidence type="ECO:0000313" key="2">
    <source>
        <dbReference type="EMBL" id="GBP38318.1"/>
    </source>
</evidence>
<evidence type="ECO:0000256" key="1">
    <source>
        <dbReference type="SAM" id="Phobius"/>
    </source>
</evidence>
<dbReference type="Proteomes" id="UP000299102">
    <property type="component" value="Unassembled WGS sequence"/>
</dbReference>
<sequence>MYTVFGEENCVSEASAVDEGDAPNDANYMICGVVIAMALVGLIIVLLALTIKTKNLSLVSSWHEPPVCNSVHPSAAGDAVTGPLGTTSSALRAIALINIGDEMYKIN</sequence>
<dbReference type="AlphaFoldDB" id="A0A4C1VGS7"/>
<keyword evidence="1" id="KW-1133">Transmembrane helix</keyword>
<comment type="caution">
    <text evidence="2">The sequence shown here is derived from an EMBL/GenBank/DDBJ whole genome shotgun (WGS) entry which is preliminary data.</text>
</comment>
<dbReference type="EMBL" id="BGZK01000346">
    <property type="protein sequence ID" value="GBP38318.1"/>
    <property type="molecule type" value="Genomic_DNA"/>
</dbReference>
<organism evidence="2 3">
    <name type="scientific">Eumeta variegata</name>
    <name type="common">Bagworm moth</name>
    <name type="synonym">Eumeta japonica</name>
    <dbReference type="NCBI Taxonomy" id="151549"/>
    <lineage>
        <taxon>Eukaryota</taxon>
        <taxon>Metazoa</taxon>
        <taxon>Ecdysozoa</taxon>
        <taxon>Arthropoda</taxon>
        <taxon>Hexapoda</taxon>
        <taxon>Insecta</taxon>
        <taxon>Pterygota</taxon>
        <taxon>Neoptera</taxon>
        <taxon>Endopterygota</taxon>
        <taxon>Lepidoptera</taxon>
        <taxon>Glossata</taxon>
        <taxon>Ditrysia</taxon>
        <taxon>Tineoidea</taxon>
        <taxon>Psychidae</taxon>
        <taxon>Oiketicinae</taxon>
        <taxon>Eumeta</taxon>
    </lineage>
</organism>
<protein>
    <submittedName>
        <fullName evidence="2">Uncharacterized protein</fullName>
    </submittedName>
</protein>
<accession>A0A4C1VGS7</accession>
<reference evidence="2 3" key="1">
    <citation type="journal article" date="2019" name="Commun. Biol.">
        <title>The bagworm genome reveals a unique fibroin gene that provides high tensile strength.</title>
        <authorList>
            <person name="Kono N."/>
            <person name="Nakamura H."/>
            <person name="Ohtoshi R."/>
            <person name="Tomita M."/>
            <person name="Numata K."/>
            <person name="Arakawa K."/>
        </authorList>
    </citation>
    <scope>NUCLEOTIDE SEQUENCE [LARGE SCALE GENOMIC DNA]</scope>
</reference>
<proteinExistence type="predicted"/>
<keyword evidence="1" id="KW-0472">Membrane</keyword>
<feature type="transmembrane region" description="Helical" evidence="1">
    <location>
        <begin position="26"/>
        <end position="49"/>
    </location>
</feature>